<feature type="non-terminal residue" evidence="1">
    <location>
        <position position="1"/>
    </location>
</feature>
<reference evidence="1" key="1">
    <citation type="journal article" date="2011" name="Plant Physiol.">
        <title>Comprehensive sequence analysis of 24,783 barley full-length cDNAs derived from 12 clone libraries.</title>
        <authorList>
            <person name="Matsumoto T."/>
            <person name="Tanaka T."/>
            <person name="Sakai H."/>
            <person name="Amano N."/>
            <person name="Kanamori H."/>
            <person name="Kurita K."/>
            <person name="Kikuta A."/>
            <person name="Kamiya K."/>
            <person name="Yamamoto M."/>
            <person name="Ikawa H."/>
            <person name="Fujii N."/>
            <person name="Hori K."/>
            <person name="Itoh T."/>
            <person name="Sato K."/>
        </authorList>
    </citation>
    <scope>NUCLEOTIDE SEQUENCE</scope>
</reference>
<accession>F2E9T1</accession>
<proteinExistence type="evidence at transcript level"/>
<dbReference type="EMBL" id="AK372906">
    <property type="protein sequence ID" value="BAK04103.1"/>
    <property type="molecule type" value="mRNA"/>
</dbReference>
<dbReference type="AlphaFoldDB" id="F2E9T1"/>
<organism evidence="1">
    <name type="scientific">Hordeum vulgare subsp. vulgare</name>
    <name type="common">Domesticated barley</name>
    <dbReference type="NCBI Taxonomy" id="112509"/>
    <lineage>
        <taxon>Eukaryota</taxon>
        <taxon>Viridiplantae</taxon>
        <taxon>Streptophyta</taxon>
        <taxon>Embryophyta</taxon>
        <taxon>Tracheophyta</taxon>
        <taxon>Spermatophyta</taxon>
        <taxon>Magnoliopsida</taxon>
        <taxon>Liliopsida</taxon>
        <taxon>Poales</taxon>
        <taxon>Poaceae</taxon>
        <taxon>BOP clade</taxon>
        <taxon>Pooideae</taxon>
        <taxon>Triticodae</taxon>
        <taxon>Triticeae</taxon>
        <taxon>Hordeinae</taxon>
        <taxon>Hordeum</taxon>
    </lineage>
</organism>
<sequence length="87" mass="9949">VERFCTGCTAIAQFNARQFLLKKKKARQNNCSIQCSASLTFWQSSYPLLKKFSWPGDLRVMEGTISEAAREPEETCKQKSTLEKLLK</sequence>
<name>F2E9T1_HORVV</name>
<evidence type="ECO:0000313" key="1">
    <source>
        <dbReference type="EMBL" id="BAK04103.1"/>
    </source>
</evidence>
<protein>
    <submittedName>
        <fullName evidence="1">Predicted protein</fullName>
    </submittedName>
</protein>